<protein>
    <submittedName>
        <fullName evidence="2">Uncharacterized protein</fullName>
    </submittedName>
</protein>
<dbReference type="Proteomes" id="UP001190700">
    <property type="component" value="Unassembled WGS sequence"/>
</dbReference>
<dbReference type="EMBL" id="LGRX02012249">
    <property type="protein sequence ID" value="KAK3267701.1"/>
    <property type="molecule type" value="Genomic_DNA"/>
</dbReference>
<comment type="caution">
    <text evidence="2">The sequence shown here is derived from an EMBL/GenBank/DDBJ whole genome shotgun (WGS) entry which is preliminary data.</text>
</comment>
<evidence type="ECO:0000313" key="3">
    <source>
        <dbReference type="Proteomes" id="UP001190700"/>
    </source>
</evidence>
<sequence length="94" mass="10655">MYFRSPATGAISKAPERIFRLLTTAFSPAWRASYDPKHDAAYRNLMAWEVSKKDMFADHLHECVTAQECVAEEEYASDDSGDNEQNDAMDVQCT</sequence>
<accession>A0AAE0FX49</accession>
<dbReference type="AlphaFoldDB" id="A0AAE0FX49"/>
<reference evidence="2 3" key="1">
    <citation type="journal article" date="2015" name="Genome Biol. Evol.">
        <title>Comparative Genomics of a Bacterivorous Green Alga Reveals Evolutionary Causalities and Consequences of Phago-Mixotrophic Mode of Nutrition.</title>
        <authorList>
            <person name="Burns J.A."/>
            <person name="Paasch A."/>
            <person name="Narechania A."/>
            <person name="Kim E."/>
        </authorList>
    </citation>
    <scope>NUCLEOTIDE SEQUENCE [LARGE SCALE GENOMIC DNA]</scope>
    <source>
        <strain evidence="2 3">PLY_AMNH</strain>
    </source>
</reference>
<evidence type="ECO:0000313" key="2">
    <source>
        <dbReference type="EMBL" id="KAK3267701.1"/>
    </source>
</evidence>
<keyword evidence="3" id="KW-1185">Reference proteome</keyword>
<gene>
    <name evidence="2" type="ORF">CYMTET_23758</name>
</gene>
<feature type="region of interest" description="Disordered" evidence="1">
    <location>
        <begin position="74"/>
        <end position="94"/>
    </location>
</feature>
<feature type="compositionally biased region" description="Acidic residues" evidence="1">
    <location>
        <begin position="74"/>
        <end position="87"/>
    </location>
</feature>
<name>A0AAE0FX49_9CHLO</name>
<organism evidence="2 3">
    <name type="scientific">Cymbomonas tetramitiformis</name>
    <dbReference type="NCBI Taxonomy" id="36881"/>
    <lineage>
        <taxon>Eukaryota</taxon>
        <taxon>Viridiplantae</taxon>
        <taxon>Chlorophyta</taxon>
        <taxon>Pyramimonadophyceae</taxon>
        <taxon>Pyramimonadales</taxon>
        <taxon>Pyramimonadaceae</taxon>
        <taxon>Cymbomonas</taxon>
    </lineage>
</organism>
<proteinExistence type="predicted"/>
<evidence type="ECO:0000256" key="1">
    <source>
        <dbReference type="SAM" id="MobiDB-lite"/>
    </source>
</evidence>